<dbReference type="PIRSF" id="PIRSF026631">
    <property type="entry name" value="UCP026631"/>
    <property type="match status" value="1"/>
</dbReference>
<dbReference type="PANTHER" id="PTHR34473">
    <property type="entry name" value="UPF0699 TRANSMEMBRANE PROTEIN YDBS"/>
    <property type="match status" value="1"/>
</dbReference>
<dbReference type="InterPro" id="IPR014529">
    <property type="entry name" value="UCP026631"/>
</dbReference>
<geneLocation type="plasmid" evidence="6">
    <name>psj52</name>
</geneLocation>
<dbReference type="eggNOG" id="COG3428">
    <property type="taxonomic scope" value="Bacteria"/>
</dbReference>
<organism evidence="4 5">
    <name type="scientific">Salimicrobium jeotgali</name>
    <dbReference type="NCBI Taxonomy" id="1230341"/>
    <lineage>
        <taxon>Bacteria</taxon>
        <taxon>Bacillati</taxon>
        <taxon>Bacillota</taxon>
        <taxon>Bacilli</taxon>
        <taxon>Bacillales</taxon>
        <taxon>Bacillaceae</taxon>
        <taxon>Salimicrobium</taxon>
    </lineage>
</organism>
<geneLocation type="plasmid" evidence="3">
    <name>pSJ52</name>
</geneLocation>
<dbReference type="PATRIC" id="fig|1230341.3.peg.2365"/>
<dbReference type="AlphaFoldDB" id="K2H4I2"/>
<feature type="transmembrane region" description="Helical" evidence="1">
    <location>
        <begin position="30"/>
        <end position="49"/>
    </location>
</feature>
<feature type="domain" description="YdbS-like PH" evidence="2">
    <location>
        <begin position="72"/>
        <end position="152"/>
    </location>
</feature>
<keyword evidence="5" id="KW-1185">Reference proteome</keyword>
<evidence type="ECO:0000313" key="5">
    <source>
        <dbReference type="Proteomes" id="UP000011746"/>
    </source>
</evidence>
<reference evidence="4 5" key="1">
    <citation type="journal article" date="2012" name="J. Bacteriol.">
        <title>Draft Genome Sequence of Salimicrobium sp. Strain MJ3, Isolated from Myulchi-Jeot, Korean Fermented Seafood.</title>
        <authorList>
            <person name="Lee S.H."/>
            <person name="Jung J.Y."/>
            <person name="Jeon C.O."/>
        </authorList>
    </citation>
    <scope>NUCLEOTIDE SEQUENCE [LARGE SCALE GENOMIC DNA]</scope>
    <source>
        <strain evidence="4 5">MJ3</strain>
    </source>
</reference>
<keyword evidence="1" id="KW-0472">Membrane</keyword>
<dbReference type="EMBL" id="CP011362">
    <property type="protein sequence ID" value="AKG05849.1"/>
    <property type="molecule type" value="Genomic_DNA"/>
</dbReference>
<evidence type="ECO:0000259" key="2">
    <source>
        <dbReference type="Pfam" id="PF03703"/>
    </source>
</evidence>
<dbReference type="PANTHER" id="PTHR34473:SF2">
    <property type="entry name" value="UPF0699 TRANSMEMBRANE PROTEIN YDBT"/>
    <property type="match status" value="1"/>
</dbReference>
<evidence type="ECO:0000313" key="6">
    <source>
        <dbReference type="Proteomes" id="UP000092654"/>
    </source>
</evidence>
<proteinExistence type="predicted"/>
<evidence type="ECO:0000313" key="4">
    <source>
        <dbReference type="EMBL" id="EKE30785.1"/>
    </source>
</evidence>
<feature type="transmembrane region" description="Helical" evidence="1">
    <location>
        <begin position="55"/>
        <end position="80"/>
    </location>
</feature>
<dbReference type="EMBL" id="AMPQ01000040">
    <property type="protein sequence ID" value="EKE30785.1"/>
    <property type="molecule type" value="Genomic_DNA"/>
</dbReference>
<accession>K2H4I2</accession>
<feature type="transmembrane region" description="Helical" evidence="1">
    <location>
        <begin position="190"/>
        <end position="208"/>
    </location>
</feature>
<feature type="transmembrane region" description="Helical" evidence="1">
    <location>
        <begin position="228"/>
        <end position="255"/>
    </location>
</feature>
<reference evidence="3 6" key="2">
    <citation type="submission" date="2015-06" db="EMBL/GenBank/DDBJ databases">
        <title>Salimicrobium jeotgali MJ3, isolated from Myulchi jeot, a traditional Korean fermented seafood.</title>
        <authorList>
            <person name="Kim K.H."/>
            <person name="Jeon C.O."/>
            <person name="Jin H.M."/>
        </authorList>
    </citation>
    <scope>NUCLEOTIDE SEQUENCE [LARGE SCALE GENOMIC DNA]</scope>
    <source>
        <strain evidence="3 6">MJ3</strain>
        <plasmid evidence="6">psj52</plasmid>
        <plasmid evidence="3">pSJ52</plasmid>
    </source>
</reference>
<dbReference type="RefSeq" id="WP_008591920.1">
    <property type="nucleotide sequence ID" value="NZ_AMPQ01000040.1"/>
</dbReference>
<dbReference type="KEGG" id="sje:AAV35_013980"/>
<gene>
    <name evidence="3" type="ORF">AAV35_013980</name>
    <name evidence="4" type="ORF">MJ3_11725</name>
</gene>
<dbReference type="Proteomes" id="UP000092654">
    <property type="component" value="Plasmid pSJ52"/>
</dbReference>
<sequence length="502" mass="58175">MNNKNSPEHPIIRLHPLWILIQVGKSIKGLFFFSIFLFLILEWDFNIFSINVGKWLLITFLAYNIISILLQWRYFGYYLLENELFVRKGRFLKEARYVPYERVQGINQYTPLLHKLLGYTMLLLDLGANEKEGSIKLDMLTYKEAERIKQHLTMNGATSVKAQNDSSENGISISKSSLYVNHYEISKEEIVIGSLTSLKIVLFSTLIFSTYSDIQQFFSIESYVNQILAFLLSSWWITTLVLFSLVTVSIGYGLIKTYAQYGGFVVNSDNERIYIHKGKVNNTAFSIPKVNVQALTLKSTLIHKLLGIVKVKVISTNSKEDGEVLTSNILFPFIKEEKAKKIITEMLPKFRINNDMVHLPKSSIVIKVIRTSYIWIITSFLVYFYAPSFWYLALLITILTISGQIMNGLFSSYSLSKEHFQMKKCFFSFRTFFTPTSNIEELKYSNNLFQNLFGLSSLIITTRANPVKITKLLDFPHENAQDYCYKYQEFIYSREKSRKSVN</sequence>
<name>K2H4I2_9BACI</name>
<feature type="domain" description="YdbS-like PH" evidence="2">
    <location>
        <begin position="269"/>
        <end position="343"/>
    </location>
</feature>
<keyword evidence="3" id="KW-0614">Plasmid</keyword>
<keyword evidence="1" id="KW-1133">Transmembrane helix</keyword>
<dbReference type="InterPro" id="IPR005182">
    <property type="entry name" value="YdbS-like_PH"/>
</dbReference>
<dbReference type="Pfam" id="PF03703">
    <property type="entry name" value="bPH_2"/>
    <property type="match status" value="2"/>
</dbReference>
<evidence type="ECO:0000313" key="3">
    <source>
        <dbReference type="EMBL" id="AKG05849.1"/>
    </source>
</evidence>
<evidence type="ECO:0000256" key="1">
    <source>
        <dbReference type="SAM" id="Phobius"/>
    </source>
</evidence>
<protein>
    <submittedName>
        <fullName evidence="4">Membrane-flanked domain-containing protein</fullName>
    </submittedName>
</protein>
<keyword evidence="1" id="KW-0812">Transmembrane</keyword>
<dbReference type="Proteomes" id="UP000011746">
    <property type="component" value="Unassembled WGS sequence"/>
</dbReference>